<keyword evidence="2" id="KW-1185">Reference proteome</keyword>
<dbReference type="Proteomes" id="UP000051952">
    <property type="component" value="Unassembled WGS sequence"/>
</dbReference>
<sequence>LVPALLRWVNADDDSRPAFLDELNNVSFDVDINEVPPGDRRVAAETAYAQISSTNPLLLAADDTNGSVWQQLDAHVGSIAVVAQRMASEFQCRCLSWICSTH</sequence>
<accession>A0A0S4ILQ5</accession>
<dbReference type="VEuPathDB" id="TriTrypDB:BSAL_53725"/>
<name>A0A0S4ILQ5_BODSA</name>
<organism evidence="1 2">
    <name type="scientific">Bodo saltans</name>
    <name type="common">Flagellated protozoan</name>
    <dbReference type="NCBI Taxonomy" id="75058"/>
    <lineage>
        <taxon>Eukaryota</taxon>
        <taxon>Discoba</taxon>
        <taxon>Euglenozoa</taxon>
        <taxon>Kinetoplastea</taxon>
        <taxon>Metakinetoplastina</taxon>
        <taxon>Eubodonida</taxon>
        <taxon>Bodonidae</taxon>
        <taxon>Bodo</taxon>
    </lineage>
</organism>
<evidence type="ECO:0000313" key="2">
    <source>
        <dbReference type="Proteomes" id="UP000051952"/>
    </source>
</evidence>
<reference evidence="2" key="1">
    <citation type="submission" date="2015-09" db="EMBL/GenBank/DDBJ databases">
        <authorList>
            <consortium name="Pathogen Informatics"/>
        </authorList>
    </citation>
    <scope>NUCLEOTIDE SEQUENCE [LARGE SCALE GENOMIC DNA]</scope>
    <source>
        <strain evidence="2">Lake Konstanz</strain>
    </source>
</reference>
<feature type="non-terminal residue" evidence="1">
    <location>
        <position position="1"/>
    </location>
</feature>
<gene>
    <name evidence="1" type="ORF">BSAL_53725</name>
</gene>
<dbReference type="EMBL" id="CYKH01000115">
    <property type="protein sequence ID" value="CUE71890.1"/>
    <property type="molecule type" value="Genomic_DNA"/>
</dbReference>
<evidence type="ECO:0000313" key="1">
    <source>
        <dbReference type="EMBL" id="CUE71890.1"/>
    </source>
</evidence>
<dbReference type="AlphaFoldDB" id="A0A0S4ILQ5"/>
<protein>
    <submittedName>
        <fullName evidence="1">Uncharacterized protein</fullName>
    </submittedName>
</protein>
<proteinExistence type="predicted"/>